<dbReference type="Pfam" id="PF03749">
    <property type="entry name" value="SfsA"/>
    <property type="match status" value="1"/>
</dbReference>
<reference evidence="3 4" key="1">
    <citation type="submission" date="2023-05" db="EMBL/GenBank/DDBJ databases">
        <title>A 100% complete, gapless, phased diploid assembly of the Scenedesmus obliquus UTEX 3031 genome.</title>
        <authorList>
            <person name="Biondi T.C."/>
            <person name="Hanschen E.R."/>
            <person name="Kwon T."/>
            <person name="Eng W."/>
            <person name="Kruse C.P.S."/>
            <person name="Koehler S.I."/>
            <person name="Kunde Y."/>
            <person name="Gleasner C.D."/>
            <person name="You Mak K.T."/>
            <person name="Polle J."/>
            <person name="Hovde B.T."/>
            <person name="Starkenburg S.R."/>
        </authorList>
    </citation>
    <scope>NUCLEOTIDE SEQUENCE [LARGE SCALE GENOMIC DNA]</scope>
    <source>
        <strain evidence="3 4">DOE0152z</strain>
    </source>
</reference>
<feature type="region of interest" description="Disordered" evidence="1">
    <location>
        <begin position="102"/>
        <end position="127"/>
    </location>
</feature>
<feature type="domain" description="Sugar fermentation stimulation protein C-terminal" evidence="2">
    <location>
        <begin position="394"/>
        <end position="468"/>
    </location>
</feature>
<evidence type="ECO:0000259" key="2">
    <source>
        <dbReference type="Pfam" id="PF03749"/>
    </source>
</evidence>
<sequence>MRTRAATGGSSLAGVQQQVAVSTTGMGAAVKVVASAVPGSSAAAAAAAAVAAAPEMQPDDSKILSSSVDGKKRQRTSTRKTAAATDSEGQAAAAAAAAAAALPGEVPAGEPQVSGRRRKRSAAASTGAGTAAATLAAAAEAQALPPPPHVKQLSAAAGPSSGAAAAAANSTAAAAAAAASAGGGGGGVQLLDLGGLVVGQVVKRPSATVRTPYVADVQLMPQGTDSAASVLAHTPALDSGGMIVPGARVYMTANAVKAGQKTTHAVQLAEDLREGGQTAIVGAHPFLAERIAEAAVQQHLLPLPAELQGYSSVLKQQTEGSGRFDFALCYEDGSRLLLEVKNVVAADFPAGGVPAQRSKVGVYTSASEPYTRSAIFPIGSAGSSSKKNGVKGVVSDRAIKHLNELTLLQQAGTDSQGRRLRCAVLFVVNRSDCASFRPCHEADMMFARMLLRAQQQGVLIMAHDVHWQGGCALWGKPLPVVYDPAVAAAAVDEAQLAAVLEFNATNPRTNWKKQKKEASS</sequence>
<dbReference type="EMBL" id="CP126211">
    <property type="protein sequence ID" value="WIA13279.1"/>
    <property type="molecule type" value="Genomic_DNA"/>
</dbReference>
<organism evidence="3 4">
    <name type="scientific">Tetradesmus obliquus</name>
    <name type="common">Green alga</name>
    <name type="synonym">Acutodesmus obliquus</name>
    <dbReference type="NCBI Taxonomy" id="3088"/>
    <lineage>
        <taxon>Eukaryota</taxon>
        <taxon>Viridiplantae</taxon>
        <taxon>Chlorophyta</taxon>
        <taxon>core chlorophytes</taxon>
        <taxon>Chlorophyceae</taxon>
        <taxon>CS clade</taxon>
        <taxon>Sphaeropleales</taxon>
        <taxon>Scenedesmaceae</taxon>
        <taxon>Tetradesmus</taxon>
    </lineage>
</organism>
<proteinExistence type="predicted"/>
<evidence type="ECO:0000313" key="4">
    <source>
        <dbReference type="Proteomes" id="UP001244341"/>
    </source>
</evidence>
<gene>
    <name evidence="3" type="ORF">OEZ85_006865</name>
</gene>
<dbReference type="InterPro" id="IPR040452">
    <property type="entry name" value="SfsA_C"/>
</dbReference>
<feature type="region of interest" description="Disordered" evidence="1">
    <location>
        <begin position="53"/>
        <end position="89"/>
    </location>
</feature>
<dbReference type="Gene3D" id="3.40.1350.60">
    <property type="match status" value="1"/>
</dbReference>
<accession>A0ABY8TWN9</accession>
<protein>
    <recommendedName>
        <fullName evidence="2">Sugar fermentation stimulation protein C-terminal domain-containing protein</fullName>
    </recommendedName>
</protein>
<dbReference type="Proteomes" id="UP001244341">
    <property type="component" value="Chromosome 4b"/>
</dbReference>
<evidence type="ECO:0000313" key="3">
    <source>
        <dbReference type="EMBL" id="WIA13279.1"/>
    </source>
</evidence>
<dbReference type="PANTHER" id="PTHR30545">
    <property type="entry name" value="SUGAR FERMENTATION STIMULATION PROTEIN A"/>
    <property type="match status" value="1"/>
</dbReference>
<evidence type="ECO:0000256" key="1">
    <source>
        <dbReference type="SAM" id="MobiDB-lite"/>
    </source>
</evidence>
<dbReference type="PANTHER" id="PTHR30545:SF3">
    <property type="entry name" value="SUGAR FERMENTATION STIMULATION PROTEIN C-TERMINAL DOMAIN-CONTAINING PROTEIN"/>
    <property type="match status" value="1"/>
</dbReference>
<dbReference type="InterPro" id="IPR005224">
    <property type="entry name" value="SfsA"/>
</dbReference>
<name>A0ABY8TWN9_TETOB</name>
<keyword evidence="4" id="KW-1185">Reference proteome</keyword>